<keyword evidence="2" id="KW-1185">Reference proteome</keyword>
<protein>
    <submittedName>
        <fullName evidence="1">Uncharacterized protein</fullName>
    </submittedName>
</protein>
<comment type="caution">
    <text evidence="1">The sequence shown here is derived from an EMBL/GenBank/DDBJ whole genome shotgun (WGS) entry which is preliminary data.</text>
</comment>
<reference evidence="2" key="1">
    <citation type="journal article" date="2019" name="Int. J. Syst. Evol. Microbiol.">
        <title>The Global Catalogue of Microorganisms (GCM) 10K type strain sequencing project: providing services to taxonomists for standard genome sequencing and annotation.</title>
        <authorList>
            <consortium name="The Broad Institute Genomics Platform"/>
            <consortium name="The Broad Institute Genome Sequencing Center for Infectious Disease"/>
            <person name="Wu L."/>
            <person name="Ma J."/>
        </authorList>
    </citation>
    <scope>NUCLEOTIDE SEQUENCE [LARGE SCALE GENOMIC DNA]</scope>
    <source>
        <strain evidence="2">CGMCC 4.1622</strain>
    </source>
</reference>
<dbReference type="RefSeq" id="WP_346146777.1">
    <property type="nucleotide sequence ID" value="NZ_BAAAUA010000029.1"/>
</dbReference>
<sequence length="171" mass="19303">MADHYPYRITTRTGDLLLIWRLGEGHDPDRLIVDGRGRLRTFPDVAAMRQCCRRNGWELVWEDGEDTAALDLAAVRRWMQHPRDAPVREVLLLDTWNFFEDLSRSVATGTPLPEQGPVHNSAYDKLFGGTALDPTAGDDDSWTDEETAAVHELLRAGMELWDTAARESVAD</sequence>
<gene>
    <name evidence="1" type="ORF">ACFPZF_34195</name>
</gene>
<dbReference type="EMBL" id="JBHSOC010000098">
    <property type="protein sequence ID" value="MFC5646378.1"/>
    <property type="molecule type" value="Genomic_DNA"/>
</dbReference>
<name>A0ABW0VKI8_9ACTN</name>
<evidence type="ECO:0000313" key="2">
    <source>
        <dbReference type="Proteomes" id="UP001596066"/>
    </source>
</evidence>
<evidence type="ECO:0000313" key="1">
    <source>
        <dbReference type="EMBL" id="MFC5646378.1"/>
    </source>
</evidence>
<proteinExistence type="predicted"/>
<accession>A0ABW0VKI8</accession>
<organism evidence="1 2">
    <name type="scientific">Kitasatospora cinereorecta</name>
    <dbReference type="NCBI Taxonomy" id="285560"/>
    <lineage>
        <taxon>Bacteria</taxon>
        <taxon>Bacillati</taxon>
        <taxon>Actinomycetota</taxon>
        <taxon>Actinomycetes</taxon>
        <taxon>Kitasatosporales</taxon>
        <taxon>Streptomycetaceae</taxon>
        <taxon>Kitasatospora</taxon>
    </lineage>
</organism>
<dbReference type="Proteomes" id="UP001596066">
    <property type="component" value="Unassembled WGS sequence"/>
</dbReference>